<dbReference type="Gene3D" id="3.90.550.10">
    <property type="entry name" value="Spore Coat Polysaccharide Biosynthesis Protein SpsA, Chain A"/>
    <property type="match status" value="1"/>
</dbReference>
<evidence type="ECO:0000313" key="5">
    <source>
        <dbReference type="Proteomes" id="UP000644010"/>
    </source>
</evidence>
<feature type="transmembrane region" description="Helical" evidence="2">
    <location>
        <begin position="300"/>
        <end position="326"/>
    </location>
</feature>
<dbReference type="CDD" id="cd02525">
    <property type="entry name" value="Succinoglycan_BP_ExoA"/>
    <property type="match status" value="1"/>
</dbReference>
<accession>A0ABR7E1M8</accession>
<evidence type="ECO:0000259" key="3">
    <source>
        <dbReference type="Pfam" id="PF00535"/>
    </source>
</evidence>
<comment type="caution">
    <text evidence="4">The sequence shown here is derived from an EMBL/GenBank/DDBJ whole genome shotgun (WGS) entry which is preliminary data.</text>
</comment>
<feature type="transmembrane region" description="Helical" evidence="2">
    <location>
        <begin position="269"/>
        <end position="288"/>
    </location>
</feature>
<feature type="domain" description="Glycosyltransferase 2-like" evidence="3">
    <location>
        <begin position="4"/>
        <end position="174"/>
    </location>
</feature>
<proteinExistence type="inferred from homology"/>
<dbReference type="PANTHER" id="PTHR43630">
    <property type="entry name" value="POLY-BETA-1,6-N-ACETYL-D-GLUCOSAMINE SYNTHASE"/>
    <property type="match status" value="1"/>
</dbReference>
<sequence length="327" mass="37734">MTLSIICPIYNEEKYIVNCIESIIGQDYSKDDLEVIFVDGMSTDRTREIVVEYSTCYSFIRLIDNPERIVPYAMNYGIKASRGDIVMRLDAHAIYEKNYFSSLVYRLKDLKADNVGSVCKTDVLNKTPKSLTIREVLSNKWGVGNSTFRTGITDVQEVDTVPFGCWRREVFDKYGLYDSRLVRNQDIELNKRILRGGGRIFIVPDTFCTYLARETYKDLAKNNFQNGKWNILTVYYTKQFSSLSVRHFVPLLFLLSLVVPLLVSLVWKPFIWISVCSLVAYALLFGFISMKLALSEKLNFFYLFASFFVLHVSYGWGAFVGLLKIIF</sequence>
<reference evidence="4 5" key="1">
    <citation type="submission" date="2020-08" db="EMBL/GenBank/DDBJ databases">
        <title>Genome public.</title>
        <authorList>
            <person name="Liu C."/>
            <person name="Sun Q."/>
        </authorList>
    </citation>
    <scope>NUCLEOTIDE SEQUENCE [LARGE SCALE GENOMIC DNA]</scope>
    <source>
        <strain evidence="4 5">BX2</strain>
    </source>
</reference>
<dbReference type="Pfam" id="PF00535">
    <property type="entry name" value="Glycos_transf_2"/>
    <property type="match status" value="1"/>
</dbReference>
<evidence type="ECO:0000256" key="2">
    <source>
        <dbReference type="SAM" id="Phobius"/>
    </source>
</evidence>
<dbReference type="Proteomes" id="UP000644010">
    <property type="component" value="Unassembled WGS sequence"/>
</dbReference>
<organism evidence="4 5">
    <name type="scientific">Parabacteroides segnis</name>
    <dbReference type="NCBI Taxonomy" id="2763058"/>
    <lineage>
        <taxon>Bacteria</taxon>
        <taxon>Pseudomonadati</taxon>
        <taxon>Bacteroidota</taxon>
        <taxon>Bacteroidia</taxon>
        <taxon>Bacteroidales</taxon>
        <taxon>Tannerellaceae</taxon>
        <taxon>Parabacteroides</taxon>
    </lineage>
</organism>
<evidence type="ECO:0000256" key="1">
    <source>
        <dbReference type="ARBA" id="ARBA00038494"/>
    </source>
</evidence>
<keyword evidence="2" id="KW-0812">Transmembrane</keyword>
<keyword evidence="2" id="KW-0472">Membrane</keyword>
<gene>
    <name evidence="4" type="ORF">H8S77_12345</name>
</gene>
<name>A0ABR7E1M8_9BACT</name>
<keyword evidence="5" id="KW-1185">Reference proteome</keyword>
<dbReference type="InterPro" id="IPR029044">
    <property type="entry name" value="Nucleotide-diphossugar_trans"/>
</dbReference>
<comment type="similarity">
    <text evidence="1">Belongs to the glycosyltransferase 2 family. WaaE/KdtX subfamily.</text>
</comment>
<evidence type="ECO:0000313" key="4">
    <source>
        <dbReference type="EMBL" id="MBC5643676.1"/>
    </source>
</evidence>
<feature type="transmembrane region" description="Helical" evidence="2">
    <location>
        <begin position="245"/>
        <end position="263"/>
    </location>
</feature>
<keyword evidence="2" id="KW-1133">Transmembrane helix</keyword>
<dbReference type="InterPro" id="IPR001173">
    <property type="entry name" value="Glyco_trans_2-like"/>
</dbReference>
<protein>
    <submittedName>
        <fullName evidence="4">Glycosyltransferase family 2 protein</fullName>
    </submittedName>
</protein>
<dbReference type="PANTHER" id="PTHR43630:SF2">
    <property type="entry name" value="GLYCOSYLTRANSFERASE"/>
    <property type="match status" value="1"/>
</dbReference>
<dbReference type="SUPFAM" id="SSF53448">
    <property type="entry name" value="Nucleotide-diphospho-sugar transferases"/>
    <property type="match status" value="1"/>
</dbReference>
<dbReference type="EMBL" id="JACOOI010000012">
    <property type="protein sequence ID" value="MBC5643676.1"/>
    <property type="molecule type" value="Genomic_DNA"/>
</dbReference>